<feature type="region of interest" description="Disordered" evidence="1">
    <location>
        <begin position="1725"/>
        <end position="1744"/>
    </location>
</feature>
<feature type="compositionally biased region" description="Basic and acidic residues" evidence="1">
    <location>
        <begin position="1733"/>
        <end position="1744"/>
    </location>
</feature>
<evidence type="ECO:0000256" key="1">
    <source>
        <dbReference type="SAM" id="MobiDB-lite"/>
    </source>
</evidence>
<evidence type="ECO:0000313" key="4">
    <source>
        <dbReference type="Proteomes" id="UP000636709"/>
    </source>
</evidence>
<feature type="region of interest" description="Disordered" evidence="1">
    <location>
        <begin position="1219"/>
        <end position="1277"/>
    </location>
</feature>
<keyword evidence="4" id="KW-1185">Reference proteome</keyword>
<gene>
    <name evidence="3" type="ORF">HU200_050180</name>
</gene>
<accession>A0A835AXU5</accession>
<organism evidence="3 4">
    <name type="scientific">Digitaria exilis</name>
    <dbReference type="NCBI Taxonomy" id="1010633"/>
    <lineage>
        <taxon>Eukaryota</taxon>
        <taxon>Viridiplantae</taxon>
        <taxon>Streptophyta</taxon>
        <taxon>Embryophyta</taxon>
        <taxon>Tracheophyta</taxon>
        <taxon>Spermatophyta</taxon>
        <taxon>Magnoliopsida</taxon>
        <taxon>Liliopsida</taxon>
        <taxon>Poales</taxon>
        <taxon>Poaceae</taxon>
        <taxon>PACMAD clade</taxon>
        <taxon>Panicoideae</taxon>
        <taxon>Panicodae</taxon>
        <taxon>Paniceae</taxon>
        <taxon>Anthephorinae</taxon>
        <taxon>Digitaria</taxon>
    </lineage>
</organism>
<dbReference type="PANTHER" id="PTHR35478">
    <property type="entry name" value="ZINC FINGER FYVE DOMAIN PROTEIN"/>
    <property type="match status" value="1"/>
</dbReference>
<feature type="compositionally biased region" description="Polar residues" evidence="1">
    <location>
        <begin position="2016"/>
        <end position="2035"/>
    </location>
</feature>
<feature type="region of interest" description="Disordered" evidence="1">
    <location>
        <begin position="1665"/>
        <end position="1718"/>
    </location>
</feature>
<feature type="compositionally biased region" description="Polar residues" evidence="1">
    <location>
        <begin position="1260"/>
        <end position="1269"/>
    </location>
</feature>
<feature type="region of interest" description="Disordered" evidence="1">
    <location>
        <begin position="2016"/>
        <end position="2043"/>
    </location>
</feature>
<evidence type="ECO:0000313" key="3">
    <source>
        <dbReference type="EMBL" id="KAF8670913.1"/>
    </source>
</evidence>
<feature type="domain" description="ZFYVE26-like TPR repeats" evidence="2">
    <location>
        <begin position="2314"/>
        <end position="2433"/>
    </location>
</feature>
<dbReference type="Pfam" id="PF25569">
    <property type="entry name" value="TPR_ZFYVE26"/>
    <property type="match status" value="1"/>
</dbReference>
<feature type="region of interest" description="Disordered" evidence="1">
    <location>
        <begin position="1826"/>
        <end position="1850"/>
    </location>
</feature>
<sequence length="2436" mass="271386">MSASEREAALLARVATNHLFLAQFEPLRAALLSLRRGADPGLAADFLRAVVAAGGRVTGVLWSATSACPSPSHLAWLAALELAALPSTPNPEALRLKAEFLVLLQPIADDPAVAAEARETLKRLLDLGVLRLRREVEVGGGEADAGTEEAPITDEDLRGLWGVFLDNAPVFEALCLGVSRQIGLDGGFGVDVLLLLRQNVQLAHLDSVKTLLKEDDLDGAAGHLRFLCLDHGVEEDEYKVVISELLRKGWAKTSNYAERWSQLRDRIAKMYSTALQSTSPHLVQLVQLILDGIVSEEIEDHDVSDANGMPLPFTKFVETLSLERVADSDDRASLDAAIASCKKDLYHYCRLSGKHMLEVVLETALSSIKREQLQEAVDVVSLFPLLQPLVAVLGWDILKGKTALRRKLMQLFWTSKSQALRLREYSHYRSKTDETSCEEYLCDLLCFRLDLACFVSSVNSGRPWNLRNSLLFSQQDQGSDVDNAEILDPFVENLILERLAVQTPMRVLFDVVPGIKFQDAIKLIGMQPLPSTNAAWKRMHDIELMHMRYSLQSVVLALGEMEKCAGDGNECYHKALSYLRNMQNFMEAIKSTPRKIFMVTIILSLLHMDDCVKLSQAVPSECYVTHECDDSNIESEGKNMVVYFVGLLLDILRHNLQMKGPNMDHLSSTSLSPAGRKALEWRLKHAKRSIEDLDWRLSVLKRLQPMSERQWSWKEALVLLRAAPSKLLNVCMQRENYDIGEEAVQRFSLPAEDKASLELAEWVAGAYKRALVEDAVNRATDNTDAAQELDILSLHNQLGSLTTILLCVDVASTSARSGDMCRFLLDEATSLLSEIFPGSSPKVGETYWDQIQELAMISVIKRILQRLHDILDLEALPYLQMFFTKMSISLSTESSRVGQKQRPLGLLHQMIDDAFKGKRQFLSGKLHNVARAVIDEGFDSFYAKEGSNLERKDALISEKGVVLGHGLRILKQASRSDLASSNAPEGSSEHKGSANRYMGSVSTKPSTYLSNFIIYIATIGDIVDGTDTTHDFNYFSLVYEWPKDLLTRLVFERGSTDAAAKVADTMGVDFVHEIISACVPPVLPPRTGHGWACIPVIPILCNISSENRSCAIPKSLPPAQGWSAHDSSLSYRQEPIYPLQLNLVKHLAQLSSVRAVLACVFGSSILSGDNASSPTYVKDTTQAPEIERSFFEFALEQSERYPTLNRWIQMQSNLHRVSESSVTDKSESELSLHQSKGKFTMKRAREPDSDGESELEDTVISGNTTSSPLESPKHEDSRVEPTSFISFDWENEGPYEKAVERLISEGKLTDALAVADRCLRNGASDKLLQLLIEQEEERSLGMGQIREYGSHHIGSDTWQYCLRLRDKRLAAQLALKYLRTWDLDAASNVLTMCMCHLPENDPMWSEVLHMKQSLQRYGHIMSADDHYTRWQEVEADCEDDPEGLALRLAAKGAVSAALEVAESVSLSIDLRRELQGSQLVKLLTTDPLNGGGPAAASRFLSTLRDSNDALPVAIGAMKLLPDLRSKQLLVHFFLKRTVGSLSDPEIARLNSWALGLRVLSLLPLPSQQRCSSLHEHPQLIVEVLLMMKQFQSASLILKEFPMLRDDRLIIAYAKKAISINVSSTSRERRLTISATRAKQKKATTPAKPNFVQSLGNFQREARKAFSWVPRDSGTKTPTKDTLRKRKSSGSGGDRSSWDAMPAVQEERTPVYPSEGQDRLPFVSAPDEWVLTGDPDKDGATRSSHRYETSPDITLFKALISLCTDESVGAKGALELCMTQMKVVLSSQQLPLDASMDNVARAYHATETYVQALSYAKNIFKKLVGSNDLSSGSERSRDVDDTSVDTGSSSAGSQYLDELSDLLAQADMWLGRAELLQSLLGSGIIASLDDIADKESSTSLRDRLVRDERYSMAVYTCRKCKIDAFPVWVAWGHALVRMEHYAQARVKFKQALQQHKGDATTVVSEIINTIEGGPPVDVSSVRSMYEHLAKSAATIFDDSLSADAYLNVLYMPSTFPRSESSRQSTDPIDNQFTPASPNLEDGPRSNLDSVRYAECIHYLQDYARPQMLGFMFRHGRYAEACSLFFPFSQPTTEGETSLSSVTWSDPLTTDYGTIDELCDMCLGYGAMAVLENTIRAITQSPTYHEAPAIQYMNTVLTRICNYCETHRHFNYLYNFLVLKDDHVASGLCCIQLFMNSMSQEEALMHLGHAKTHFEEALSVQDRTIEATKLVLRSARNKSTPGKMTRETIMKYSTRVSYQMDVVKALNSIEGPQWKTSLFGNPSDPETLRRRCMVVETLAEKHFDLAFRMLHEFNLPAVDIYAGVAASLAERKKGGQLTEFLKNIRGTIDDDEWDQVLGAAINVYANKHKERPDRLIDMLVSNHRKVLACVVCGRLKSAFQIASRSGSVADVQYVAHQALHANALPVLDLCKQWLAQYM</sequence>
<dbReference type="OrthoDB" id="1936617at2759"/>
<dbReference type="Proteomes" id="UP000636709">
    <property type="component" value="Unassembled WGS sequence"/>
</dbReference>
<feature type="region of interest" description="Disordered" evidence="1">
    <location>
        <begin position="978"/>
        <end position="997"/>
    </location>
</feature>
<name>A0A835AXU5_9POAL</name>
<dbReference type="PANTHER" id="PTHR35478:SF1">
    <property type="entry name" value="ZINC FINGER FYVE DOMAIN-CONTAINING PROTEIN 26"/>
    <property type="match status" value="1"/>
</dbReference>
<dbReference type="EMBL" id="JACEFO010002248">
    <property type="protein sequence ID" value="KAF8670913.1"/>
    <property type="molecule type" value="Genomic_DNA"/>
</dbReference>
<feature type="compositionally biased region" description="Basic and acidic residues" evidence="1">
    <location>
        <begin position="1219"/>
        <end position="1230"/>
    </location>
</feature>
<proteinExistence type="predicted"/>
<protein>
    <recommendedName>
        <fullName evidence="2">ZFYVE26-like TPR repeats domain-containing protein</fullName>
    </recommendedName>
</protein>
<evidence type="ECO:0000259" key="2">
    <source>
        <dbReference type="Pfam" id="PF25569"/>
    </source>
</evidence>
<comment type="caution">
    <text evidence="3">The sequence shown here is derived from an EMBL/GenBank/DDBJ whole genome shotgun (WGS) entry which is preliminary data.</text>
</comment>
<reference evidence="3" key="1">
    <citation type="submission" date="2020-07" db="EMBL/GenBank/DDBJ databases">
        <title>Genome sequence and genetic diversity analysis of an under-domesticated orphan crop, white fonio (Digitaria exilis).</title>
        <authorList>
            <person name="Bennetzen J.L."/>
            <person name="Chen S."/>
            <person name="Ma X."/>
            <person name="Wang X."/>
            <person name="Yssel A.E.J."/>
            <person name="Chaluvadi S.R."/>
            <person name="Johnson M."/>
            <person name="Gangashetty P."/>
            <person name="Hamidou F."/>
            <person name="Sanogo M.D."/>
            <person name="Zwaenepoel A."/>
            <person name="Wallace J."/>
            <person name="Van De Peer Y."/>
            <person name="Van Deynze A."/>
        </authorList>
    </citation>
    <scope>NUCLEOTIDE SEQUENCE</scope>
    <source>
        <tissue evidence="3">Leaves</tissue>
    </source>
</reference>
<dbReference type="InterPro" id="IPR057946">
    <property type="entry name" value="TPR_ZFYVE26"/>
</dbReference>